<keyword evidence="2" id="KW-1185">Reference proteome</keyword>
<evidence type="ECO:0000313" key="1">
    <source>
        <dbReference type="EMBL" id="EGL53168.1"/>
    </source>
</evidence>
<sequence length="45" mass="5229">MNGVSLTSPEHLFVLTKNMDENLFRQINFAKGIWRPSHISHESVF</sequence>
<evidence type="ECO:0000313" key="2">
    <source>
        <dbReference type="Proteomes" id="UP000003544"/>
    </source>
</evidence>
<gene>
    <name evidence="1" type="ORF">MAMP_00511</name>
</gene>
<name>F5T274_9GAMM</name>
<organism evidence="1 2">
    <name type="scientific">Methylophaga aminisulfidivorans MP</name>
    <dbReference type="NCBI Taxonomy" id="1026882"/>
    <lineage>
        <taxon>Bacteria</taxon>
        <taxon>Pseudomonadati</taxon>
        <taxon>Pseudomonadota</taxon>
        <taxon>Gammaproteobacteria</taxon>
        <taxon>Thiotrichales</taxon>
        <taxon>Piscirickettsiaceae</taxon>
        <taxon>Methylophaga</taxon>
    </lineage>
</organism>
<dbReference type="STRING" id="1026882.MAMP_00511"/>
<dbReference type="EMBL" id="AFIG01000003">
    <property type="protein sequence ID" value="EGL53168.1"/>
    <property type="molecule type" value="Genomic_DNA"/>
</dbReference>
<protein>
    <submittedName>
        <fullName evidence="1">Uncharacterized protein</fullName>
    </submittedName>
</protein>
<reference evidence="1 2" key="1">
    <citation type="journal article" date="2011" name="J. Bacteriol.">
        <title>Draft genome sequence of Methylophaga aminisulfidivorans MP T.</title>
        <authorList>
            <person name="Han G.H."/>
            <person name="Kim W."/>
            <person name="Chun J."/>
            <person name="Kim S.W."/>
        </authorList>
    </citation>
    <scope>NUCLEOTIDE SEQUENCE [LARGE SCALE GENOMIC DNA]</scope>
    <source>
        <strain evidence="2">MP(T)</strain>
    </source>
</reference>
<proteinExistence type="predicted"/>
<accession>F5T274</accession>
<dbReference type="AlphaFoldDB" id="F5T274"/>
<dbReference type="Proteomes" id="UP000003544">
    <property type="component" value="Unassembled WGS sequence"/>
</dbReference>
<comment type="caution">
    <text evidence="1">The sequence shown here is derived from an EMBL/GenBank/DDBJ whole genome shotgun (WGS) entry which is preliminary data.</text>
</comment>